<dbReference type="RefSeq" id="WP_275110313.1">
    <property type="nucleotide sequence ID" value="NZ_JAKJSC010000002.1"/>
</dbReference>
<gene>
    <name evidence="3" type="ORF">L3049_13340</name>
</gene>
<dbReference type="Proteomes" id="UP001528920">
    <property type="component" value="Unassembled WGS sequence"/>
</dbReference>
<feature type="transmembrane region" description="Helical" evidence="1">
    <location>
        <begin position="98"/>
        <end position="121"/>
    </location>
</feature>
<evidence type="ECO:0000256" key="1">
    <source>
        <dbReference type="SAM" id="Phobius"/>
    </source>
</evidence>
<feature type="transmembrane region" description="Helical" evidence="1">
    <location>
        <begin position="215"/>
        <end position="233"/>
    </location>
</feature>
<sequence length="234" mass="25818">MEYLDQLLAQSNLPIFSAFLLGIMTAISPCPLATNITATAYISKSLGDKKKIFISGLVYTLGRAISYTVLGVILYFGASKFDVSSFFNTYGERLLGPLLLIIGIFMLDLISFNFPGVSFLTDKLNSEKIRGKYWGAFLMGMIFALAFCPYSGVLYFGMLIPLTISQADGLILPVVFAIATGLPVIIIAYLLAFTLSGVGNFYNKVKSFEFWFRKVAAVIFIIAGLYFTYIFFIA</sequence>
<feature type="domain" description="Urease accessory protein UreH-like transmembrane" evidence="2">
    <location>
        <begin position="18"/>
        <end position="226"/>
    </location>
</feature>
<dbReference type="InterPro" id="IPR051790">
    <property type="entry name" value="Cytochrome_c-biogenesis_DsbD"/>
</dbReference>
<evidence type="ECO:0000313" key="4">
    <source>
        <dbReference type="Proteomes" id="UP001528920"/>
    </source>
</evidence>
<feature type="transmembrane region" description="Helical" evidence="1">
    <location>
        <begin position="170"/>
        <end position="195"/>
    </location>
</feature>
<accession>A0ABT5VU84</accession>
<evidence type="ECO:0000259" key="2">
    <source>
        <dbReference type="Pfam" id="PF13386"/>
    </source>
</evidence>
<dbReference type="PANTHER" id="PTHR31272">
    <property type="entry name" value="CYTOCHROME C-TYPE BIOGENESIS PROTEIN HI_1454-RELATED"/>
    <property type="match status" value="1"/>
</dbReference>
<evidence type="ECO:0000313" key="3">
    <source>
        <dbReference type="EMBL" id="MDE5418984.1"/>
    </source>
</evidence>
<organism evidence="3 4">
    <name type="scientific">Paralabilibaculum antarcticum</name>
    <dbReference type="NCBI Taxonomy" id="2912572"/>
    <lineage>
        <taxon>Bacteria</taxon>
        <taxon>Pseudomonadati</taxon>
        <taxon>Bacteroidota</taxon>
        <taxon>Bacteroidia</taxon>
        <taxon>Marinilabiliales</taxon>
        <taxon>Marinifilaceae</taxon>
        <taxon>Paralabilibaculum</taxon>
    </lineage>
</organism>
<proteinExistence type="predicted"/>
<dbReference type="PANTHER" id="PTHR31272:SF4">
    <property type="entry name" value="CYTOCHROME C-TYPE BIOGENESIS PROTEIN HI_1454-RELATED"/>
    <property type="match status" value="1"/>
</dbReference>
<feature type="transmembrane region" description="Helical" evidence="1">
    <location>
        <begin position="54"/>
        <end position="78"/>
    </location>
</feature>
<keyword evidence="1" id="KW-1133">Transmembrane helix</keyword>
<feature type="transmembrane region" description="Helical" evidence="1">
    <location>
        <begin position="15"/>
        <end position="42"/>
    </location>
</feature>
<comment type="caution">
    <text evidence="3">The sequence shown here is derived from an EMBL/GenBank/DDBJ whole genome shotgun (WGS) entry which is preliminary data.</text>
</comment>
<reference evidence="3 4" key="1">
    <citation type="submission" date="2022-01" db="EMBL/GenBank/DDBJ databases">
        <title>Labilibaculum sp. nov, a marine bacterium isolated from Antarctica.</title>
        <authorList>
            <person name="Dai W."/>
        </authorList>
    </citation>
    <scope>NUCLEOTIDE SEQUENCE [LARGE SCALE GENOMIC DNA]</scope>
    <source>
        <strain evidence="3 4">DW002</strain>
    </source>
</reference>
<keyword evidence="1" id="KW-0472">Membrane</keyword>
<keyword evidence="4" id="KW-1185">Reference proteome</keyword>
<dbReference type="NCBIfam" id="NF040495">
    <property type="entry name" value="tranport_ArsG"/>
    <property type="match status" value="1"/>
</dbReference>
<name>A0ABT5VU84_9BACT</name>
<protein>
    <submittedName>
        <fullName evidence="3">Aromatic aminobenezylarsenical efflux permease ArsG family transporter</fullName>
    </submittedName>
</protein>
<dbReference type="Pfam" id="PF13386">
    <property type="entry name" value="DsbD_2"/>
    <property type="match status" value="1"/>
</dbReference>
<keyword evidence="1" id="KW-0812">Transmembrane</keyword>
<feature type="transmembrane region" description="Helical" evidence="1">
    <location>
        <begin position="133"/>
        <end position="158"/>
    </location>
</feature>
<dbReference type="InterPro" id="IPR039447">
    <property type="entry name" value="UreH-like_TM_dom"/>
</dbReference>
<dbReference type="EMBL" id="JAKJSC010000002">
    <property type="protein sequence ID" value="MDE5418984.1"/>
    <property type="molecule type" value="Genomic_DNA"/>
</dbReference>